<comment type="caution">
    <text evidence="1">The sequence shown here is derived from an EMBL/GenBank/DDBJ whole genome shotgun (WGS) entry which is preliminary data.</text>
</comment>
<dbReference type="EMBL" id="CAGKOT010000101">
    <property type="protein sequence ID" value="CAB5395597.1"/>
    <property type="molecule type" value="Genomic_DNA"/>
</dbReference>
<dbReference type="Proteomes" id="UP000684084">
    <property type="component" value="Unassembled WGS sequence"/>
</dbReference>
<sequence>MDFKNRLYSAPKYNGHPCCGKPELSVMLYGDTALTVLREKNLKYGYGRHKNFHLNMYTKNGMLDASNFYYDYKDIILDGPTDNENIGIKESYYFGGSKRKIVYLKETKPIIITTEEAIILEEAITKERCNNDRTEAITQERSPPVVPGYPVPYSH</sequence>
<evidence type="ECO:0000313" key="2">
    <source>
        <dbReference type="Proteomes" id="UP000684084"/>
    </source>
</evidence>
<accession>A0A916EJE9</accession>
<reference evidence="1" key="1">
    <citation type="submission" date="2020-05" db="EMBL/GenBank/DDBJ databases">
        <authorList>
            <person name="Rincon C."/>
            <person name="Sanders R I."/>
            <person name="Robbins C."/>
            <person name="Chaturvedi A."/>
        </authorList>
    </citation>
    <scope>NUCLEOTIDE SEQUENCE</scope>
    <source>
        <strain evidence="1">CHB12</strain>
    </source>
</reference>
<name>A0A916EJE9_9GLOM</name>
<dbReference type="OrthoDB" id="2438635at2759"/>
<proteinExistence type="predicted"/>
<gene>
    <name evidence="1" type="ORF">CHRIB12_LOCUS23923</name>
</gene>
<dbReference type="VEuPathDB" id="FungiDB:RhiirFUN_011529"/>
<dbReference type="AlphaFoldDB" id="A0A916EJE9"/>
<organism evidence="1 2">
    <name type="scientific">Rhizophagus irregularis</name>
    <dbReference type="NCBI Taxonomy" id="588596"/>
    <lineage>
        <taxon>Eukaryota</taxon>
        <taxon>Fungi</taxon>
        <taxon>Fungi incertae sedis</taxon>
        <taxon>Mucoromycota</taxon>
        <taxon>Glomeromycotina</taxon>
        <taxon>Glomeromycetes</taxon>
        <taxon>Glomerales</taxon>
        <taxon>Glomeraceae</taxon>
        <taxon>Rhizophagus</taxon>
    </lineage>
</organism>
<protein>
    <submittedName>
        <fullName evidence="1">Uncharacterized protein</fullName>
    </submittedName>
</protein>
<evidence type="ECO:0000313" key="1">
    <source>
        <dbReference type="EMBL" id="CAB5395597.1"/>
    </source>
</evidence>